<evidence type="ECO:0000313" key="3">
    <source>
        <dbReference type="EMBL" id="QHB33101.1"/>
    </source>
</evidence>
<dbReference type="KEGG" id="yca:F0T03_13645"/>
<dbReference type="Proteomes" id="UP000464402">
    <property type="component" value="Chromosome"/>
</dbReference>
<name>A0A857F170_9GAMM</name>
<proteinExistence type="predicted"/>
<feature type="region of interest" description="Disordered" evidence="1">
    <location>
        <begin position="22"/>
        <end position="88"/>
    </location>
</feature>
<keyword evidence="2" id="KW-0732">Signal</keyword>
<evidence type="ECO:0000256" key="1">
    <source>
        <dbReference type="SAM" id="MobiDB-lite"/>
    </source>
</evidence>
<evidence type="ECO:0008006" key="5">
    <source>
        <dbReference type="Google" id="ProtNLM"/>
    </source>
</evidence>
<feature type="compositionally biased region" description="Gly residues" evidence="1">
    <location>
        <begin position="22"/>
        <end position="40"/>
    </location>
</feature>
<sequence>MVKHFFVCFFMLLAFSVNAANGGNGGNGGDGGNGADGGNGSNADSSDNAPARPGCPGGTDPDAAGKFYLPGTKEQCNPGKQDSMKRVR</sequence>
<gene>
    <name evidence="3" type="ORF">F0T03_13645</name>
</gene>
<accession>A0A857F170</accession>
<reference evidence="4" key="1">
    <citation type="submission" date="2019-09" db="EMBL/GenBank/DDBJ databases">
        <title>Yersinia canariae sp. nov., isolated from a human yersiniosis case.</title>
        <authorList>
            <person name="Nguyen S.V."/>
            <person name="Greig D."/>
            <person name="Hurley D."/>
            <person name="Cao Y."/>
            <person name="McCabe E."/>
            <person name="Mitchell M."/>
            <person name="Jenkins C."/>
            <person name="Fanning S."/>
        </authorList>
    </citation>
    <scope>NUCLEOTIDE SEQUENCE [LARGE SCALE GENOMIC DNA]</scope>
    <source>
        <strain evidence="4">NCTC 14382</strain>
    </source>
</reference>
<protein>
    <recommendedName>
        <fullName evidence="5">Lipoprotein</fullName>
    </recommendedName>
</protein>
<dbReference type="RefSeq" id="WP_159678899.1">
    <property type="nucleotide sequence ID" value="NZ_CP043727.1"/>
</dbReference>
<organism evidence="3 4">
    <name type="scientific">Yersinia canariae</name>
    <dbReference type="NCBI Taxonomy" id="2607663"/>
    <lineage>
        <taxon>Bacteria</taxon>
        <taxon>Pseudomonadati</taxon>
        <taxon>Pseudomonadota</taxon>
        <taxon>Gammaproteobacteria</taxon>
        <taxon>Enterobacterales</taxon>
        <taxon>Yersiniaceae</taxon>
        <taxon>Yersinia</taxon>
    </lineage>
</organism>
<dbReference type="AlphaFoldDB" id="A0A857F170"/>
<keyword evidence="4" id="KW-1185">Reference proteome</keyword>
<evidence type="ECO:0000313" key="4">
    <source>
        <dbReference type="Proteomes" id="UP000464402"/>
    </source>
</evidence>
<evidence type="ECO:0000256" key="2">
    <source>
        <dbReference type="SAM" id="SignalP"/>
    </source>
</evidence>
<feature type="signal peptide" evidence="2">
    <location>
        <begin position="1"/>
        <end position="19"/>
    </location>
</feature>
<dbReference type="EMBL" id="CP043727">
    <property type="protein sequence ID" value="QHB33101.1"/>
    <property type="molecule type" value="Genomic_DNA"/>
</dbReference>
<feature type="chain" id="PRO_5032686645" description="Lipoprotein" evidence="2">
    <location>
        <begin position="20"/>
        <end position="88"/>
    </location>
</feature>